<keyword evidence="9" id="KW-1185">Reference proteome</keyword>
<dbReference type="EMBL" id="CP061800">
    <property type="protein sequence ID" value="QTA93588.1"/>
    <property type="molecule type" value="Genomic_DNA"/>
</dbReference>
<evidence type="ECO:0000256" key="7">
    <source>
        <dbReference type="ARBA" id="ARBA00023016"/>
    </source>
</evidence>
<dbReference type="GO" id="GO:0016787">
    <property type="term" value="F:hydrolase activity"/>
    <property type="evidence" value="ECO:0007669"/>
    <property type="project" value="UniProtKB-KW"/>
</dbReference>
<dbReference type="Gene3D" id="3.30.920.30">
    <property type="entry name" value="Hypothetical protein"/>
    <property type="match status" value="1"/>
</dbReference>
<keyword evidence="2" id="KW-1277">Toxin-antitoxin system</keyword>
<evidence type="ECO:0000256" key="3">
    <source>
        <dbReference type="ARBA" id="ARBA00022722"/>
    </source>
</evidence>
<gene>
    <name evidence="8" type="ORF">dnm_096910</name>
</gene>
<keyword evidence="7" id="KW-0346">Stress response</keyword>
<dbReference type="GO" id="GO:0004519">
    <property type="term" value="F:endonuclease activity"/>
    <property type="evidence" value="ECO:0007669"/>
    <property type="project" value="UniProtKB-KW"/>
</dbReference>
<accession>A0A975BYM7</accession>
<dbReference type="KEGG" id="dmm:dnm_096910"/>
<proteinExistence type="inferred from homology"/>
<evidence type="ECO:0000313" key="8">
    <source>
        <dbReference type="EMBL" id="QTA93588.1"/>
    </source>
</evidence>
<dbReference type="Pfam" id="PF07927">
    <property type="entry name" value="HicA_toxin"/>
    <property type="match status" value="1"/>
</dbReference>
<keyword evidence="6" id="KW-0694">RNA-binding</keyword>
<dbReference type="RefSeq" id="WP_207680462.1">
    <property type="nucleotide sequence ID" value="NZ_CP061800.1"/>
</dbReference>
<dbReference type="InterPro" id="IPR012933">
    <property type="entry name" value="HicA_mRNA_interferase"/>
</dbReference>
<reference evidence="8" key="1">
    <citation type="journal article" date="2021" name="Microb. Physiol.">
        <title>Proteogenomic Insights into the Physiology of Marine, Sulfate-Reducing, Filamentous Desulfonema limicola and Desulfonema magnum.</title>
        <authorList>
            <person name="Schnaars V."/>
            <person name="Wohlbrand L."/>
            <person name="Scheve S."/>
            <person name="Hinrichs C."/>
            <person name="Reinhardt R."/>
            <person name="Rabus R."/>
        </authorList>
    </citation>
    <scope>NUCLEOTIDE SEQUENCE</scope>
    <source>
        <strain evidence="8">4be13</strain>
    </source>
</reference>
<dbReference type="SUPFAM" id="SSF54786">
    <property type="entry name" value="YcfA/nrd intein domain"/>
    <property type="match status" value="1"/>
</dbReference>
<protein>
    <submittedName>
        <fullName evidence="8">Toxin-antitoxin system HicA domain-containing protein</fullName>
    </submittedName>
</protein>
<comment type="similarity">
    <text evidence="1">Belongs to the HicA mRNA interferase family.</text>
</comment>
<evidence type="ECO:0000313" key="9">
    <source>
        <dbReference type="Proteomes" id="UP000663722"/>
    </source>
</evidence>
<evidence type="ECO:0000256" key="6">
    <source>
        <dbReference type="ARBA" id="ARBA00022884"/>
    </source>
</evidence>
<sequence length="73" mass="8163">MPKLPGINHLKAIKAFEKAGFRVLKRRGKNHAVMTDGQKIIIIPRHNPINAFTMGSIIKDAGLTIEQFKKLLS</sequence>
<dbReference type="Proteomes" id="UP000663722">
    <property type="component" value="Chromosome"/>
</dbReference>
<keyword evidence="3" id="KW-0540">Nuclease</keyword>
<name>A0A975BYM7_9BACT</name>
<dbReference type="GO" id="GO:0003729">
    <property type="term" value="F:mRNA binding"/>
    <property type="evidence" value="ECO:0007669"/>
    <property type="project" value="InterPro"/>
</dbReference>
<keyword evidence="5" id="KW-0378">Hydrolase</keyword>
<organism evidence="8 9">
    <name type="scientific">Desulfonema magnum</name>
    <dbReference type="NCBI Taxonomy" id="45655"/>
    <lineage>
        <taxon>Bacteria</taxon>
        <taxon>Pseudomonadati</taxon>
        <taxon>Thermodesulfobacteriota</taxon>
        <taxon>Desulfobacteria</taxon>
        <taxon>Desulfobacterales</taxon>
        <taxon>Desulfococcaceae</taxon>
        <taxon>Desulfonema</taxon>
    </lineage>
</organism>
<evidence type="ECO:0000256" key="2">
    <source>
        <dbReference type="ARBA" id="ARBA00022649"/>
    </source>
</evidence>
<evidence type="ECO:0000256" key="4">
    <source>
        <dbReference type="ARBA" id="ARBA00022759"/>
    </source>
</evidence>
<keyword evidence="4" id="KW-0255">Endonuclease</keyword>
<dbReference type="InterPro" id="IPR038570">
    <property type="entry name" value="HicA_sf"/>
</dbReference>
<dbReference type="AlphaFoldDB" id="A0A975BYM7"/>
<evidence type="ECO:0000256" key="5">
    <source>
        <dbReference type="ARBA" id="ARBA00022801"/>
    </source>
</evidence>
<evidence type="ECO:0000256" key="1">
    <source>
        <dbReference type="ARBA" id="ARBA00006620"/>
    </source>
</evidence>